<evidence type="ECO:0000313" key="2">
    <source>
        <dbReference type="EMBL" id="ALN57007.1"/>
    </source>
</evidence>
<organism evidence="2 3">
    <name type="scientific">Lysobacter enzymogenes</name>
    <dbReference type="NCBI Taxonomy" id="69"/>
    <lineage>
        <taxon>Bacteria</taxon>
        <taxon>Pseudomonadati</taxon>
        <taxon>Pseudomonadota</taxon>
        <taxon>Gammaproteobacteria</taxon>
        <taxon>Lysobacterales</taxon>
        <taxon>Lysobacteraceae</taxon>
        <taxon>Lysobacter</taxon>
    </lineage>
</organism>
<dbReference type="AlphaFoldDB" id="A0A0S2DFB2"/>
<name>A0A0S2DFB2_LYSEN</name>
<evidence type="ECO:0000313" key="3">
    <source>
        <dbReference type="Proteomes" id="UP000061569"/>
    </source>
</evidence>
<gene>
    <name evidence="2" type="ORF">GLE_1650</name>
</gene>
<dbReference type="EMBL" id="CP013140">
    <property type="protein sequence ID" value="ALN57007.1"/>
    <property type="molecule type" value="Genomic_DNA"/>
</dbReference>
<proteinExistence type="predicted"/>
<accession>A0A0S2DFB2</accession>
<dbReference type="PATRIC" id="fig|69.6.peg.1629"/>
<evidence type="ECO:0000256" key="1">
    <source>
        <dbReference type="SAM" id="MobiDB-lite"/>
    </source>
</evidence>
<feature type="region of interest" description="Disordered" evidence="1">
    <location>
        <begin position="124"/>
        <end position="155"/>
    </location>
</feature>
<dbReference type="Proteomes" id="UP000061569">
    <property type="component" value="Chromosome"/>
</dbReference>
<feature type="region of interest" description="Disordered" evidence="1">
    <location>
        <begin position="1"/>
        <end position="26"/>
    </location>
</feature>
<dbReference type="STRING" id="69.GLE_1650"/>
<sequence>MAARPAAQPAAQQRHAPRPGRHQDERIHFLDHAIEGIAVAVASIPRTPPLPARRDGGETGASHWPDRSPSPQDRPRRTTPNRRPHAAALPSRCNLPAKLRGCADGADRARNAAEIGASHASCRPDWSIPADRAHPADSTGSTMPPVPCHGHVIKR</sequence>
<reference evidence="2 3" key="1">
    <citation type="submission" date="2015-11" db="EMBL/GenBank/DDBJ databases">
        <title>Genome sequences of Lysobacter enzymogenes strain C3 and Lysobacter antibioticus ATCC 29479.</title>
        <authorList>
            <person name="Kobayashi D.Y."/>
        </authorList>
    </citation>
    <scope>NUCLEOTIDE SEQUENCE [LARGE SCALE GENOMIC DNA]</scope>
    <source>
        <strain evidence="2 3">C3</strain>
    </source>
</reference>
<dbReference type="KEGG" id="lez:GLE_1650"/>
<protein>
    <submittedName>
        <fullName evidence="2">Uncharacterized protein</fullName>
    </submittedName>
</protein>
<feature type="compositionally biased region" description="Low complexity" evidence="1">
    <location>
        <begin position="1"/>
        <end position="14"/>
    </location>
</feature>
<feature type="region of interest" description="Disordered" evidence="1">
    <location>
        <begin position="42"/>
        <end position="90"/>
    </location>
</feature>